<evidence type="ECO:0000256" key="5">
    <source>
        <dbReference type="ARBA" id="ARBA00022538"/>
    </source>
</evidence>
<evidence type="ECO:0000256" key="12">
    <source>
        <dbReference type="ARBA" id="ARBA00022989"/>
    </source>
</evidence>
<dbReference type="InterPro" id="IPR044880">
    <property type="entry name" value="NCX_ion-bd_dom_sf"/>
</dbReference>
<dbReference type="FunFam" id="1.20.1420.30:FF:000009">
    <property type="entry name" value="sodium/potassium/calcium exchanger 5 isoform X2"/>
    <property type="match status" value="1"/>
</dbReference>
<feature type="transmembrane region" description="Helical" evidence="17">
    <location>
        <begin position="218"/>
        <end position="239"/>
    </location>
</feature>
<keyword evidence="15 17" id="KW-0472">Membrane</keyword>
<evidence type="ECO:0000256" key="13">
    <source>
        <dbReference type="ARBA" id="ARBA00023053"/>
    </source>
</evidence>
<evidence type="ECO:0000256" key="17">
    <source>
        <dbReference type="SAM" id="Phobius"/>
    </source>
</evidence>
<comment type="caution">
    <text evidence="19">The sequence shown here is derived from an EMBL/GenBank/DDBJ whole genome shotgun (WGS) entry which is preliminary data.</text>
</comment>
<dbReference type="InterPro" id="IPR004837">
    <property type="entry name" value="NaCa_Exmemb"/>
</dbReference>
<proteinExistence type="inferred from homology"/>
<evidence type="ECO:0000256" key="16">
    <source>
        <dbReference type="ARBA" id="ARBA00023201"/>
    </source>
</evidence>
<feature type="domain" description="Sodium/calcium exchanger membrane region" evidence="18">
    <location>
        <begin position="110"/>
        <end position="259"/>
    </location>
</feature>
<evidence type="ECO:0000256" key="9">
    <source>
        <dbReference type="ARBA" id="ARBA00022837"/>
    </source>
</evidence>
<accession>A0A4V3S9U9</accession>
<dbReference type="GO" id="GO:0008273">
    <property type="term" value="F:calcium, potassium:sodium antiporter activity"/>
    <property type="evidence" value="ECO:0007669"/>
    <property type="project" value="TreeGrafter"/>
</dbReference>
<evidence type="ECO:0000256" key="2">
    <source>
        <dbReference type="ARBA" id="ARBA00005364"/>
    </source>
</evidence>
<keyword evidence="13" id="KW-0915">Sodium</keyword>
<organism evidence="19 20">
    <name type="scientific">Temnothorax longispinosus</name>
    <dbReference type="NCBI Taxonomy" id="300112"/>
    <lineage>
        <taxon>Eukaryota</taxon>
        <taxon>Metazoa</taxon>
        <taxon>Ecdysozoa</taxon>
        <taxon>Arthropoda</taxon>
        <taxon>Hexapoda</taxon>
        <taxon>Insecta</taxon>
        <taxon>Pterygota</taxon>
        <taxon>Neoptera</taxon>
        <taxon>Endopterygota</taxon>
        <taxon>Hymenoptera</taxon>
        <taxon>Apocrita</taxon>
        <taxon>Aculeata</taxon>
        <taxon>Formicoidea</taxon>
        <taxon>Formicidae</taxon>
        <taxon>Myrmicinae</taxon>
        <taxon>Temnothorax</taxon>
    </lineage>
</organism>
<dbReference type="PANTHER" id="PTHR10846:SF73">
    <property type="entry name" value="SODIUM_CALCIUM EXCHANGER MEMBRANE REGION DOMAIN-CONTAINING PROTEIN"/>
    <property type="match status" value="1"/>
</dbReference>
<evidence type="ECO:0000313" key="20">
    <source>
        <dbReference type="Proteomes" id="UP000310200"/>
    </source>
</evidence>
<dbReference type="Pfam" id="PF01699">
    <property type="entry name" value="Na_Ca_ex"/>
    <property type="match status" value="1"/>
</dbReference>
<keyword evidence="9" id="KW-0106">Calcium</keyword>
<feature type="non-terminal residue" evidence="19">
    <location>
        <position position="268"/>
    </location>
</feature>
<keyword evidence="12 17" id="KW-1133">Transmembrane helix</keyword>
<keyword evidence="4" id="KW-0050">Antiport</keyword>
<evidence type="ECO:0000256" key="14">
    <source>
        <dbReference type="ARBA" id="ARBA00023065"/>
    </source>
</evidence>
<keyword evidence="6" id="KW-0109">Calcium transport</keyword>
<evidence type="ECO:0000256" key="3">
    <source>
        <dbReference type="ARBA" id="ARBA00022448"/>
    </source>
</evidence>
<evidence type="ECO:0000256" key="11">
    <source>
        <dbReference type="ARBA" id="ARBA00022958"/>
    </source>
</evidence>
<dbReference type="Proteomes" id="UP000310200">
    <property type="component" value="Unassembled WGS sequence"/>
</dbReference>
<evidence type="ECO:0000313" key="19">
    <source>
        <dbReference type="EMBL" id="TGZ46534.1"/>
    </source>
</evidence>
<evidence type="ECO:0000256" key="10">
    <source>
        <dbReference type="ARBA" id="ARBA00022847"/>
    </source>
</evidence>
<feature type="transmembrane region" description="Helical" evidence="17">
    <location>
        <begin position="180"/>
        <end position="198"/>
    </location>
</feature>
<keyword evidence="3" id="KW-0813">Transport</keyword>
<evidence type="ECO:0000259" key="18">
    <source>
        <dbReference type="Pfam" id="PF01699"/>
    </source>
</evidence>
<dbReference type="GO" id="GO:0005262">
    <property type="term" value="F:calcium channel activity"/>
    <property type="evidence" value="ECO:0007669"/>
    <property type="project" value="TreeGrafter"/>
</dbReference>
<comment type="subcellular location">
    <subcellularLocation>
        <location evidence="1">Membrane</location>
        <topology evidence="1">Multi-pass membrane protein</topology>
    </subcellularLocation>
</comment>
<dbReference type="AlphaFoldDB" id="A0A4V3S9U9"/>
<evidence type="ECO:0000256" key="15">
    <source>
        <dbReference type="ARBA" id="ARBA00023136"/>
    </source>
</evidence>
<dbReference type="Gene3D" id="1.20.1420.30">
    <property type="entry name" value="NCX, central ion-binding region"/>
    <property type="match status" value="1"/>
</dbReference>
<keyword evidence="10" id="KW-0769">Symport</keyword>
<gene>
    <name evidence="19" type="ORF">DBV15_12745</name>
</gene>
<evidence type="ECO:0000256" key="1">
    <source>
        <dbReference type="ARBA" id="ARBA00004141"/>
    </source>
</evidence>
<protein>
    <recommendedName>
        <fullName evidence="18">Sodium/calcium exchanger membrane region domain-containing protein</fullName>
    </recommendedName>
</protein>
<feature type="transmembrane region" description="Helical" evidence="17">
    <location>
        <begin position="149"/>
        <end position="168"/>
    </location>
</feature>
<keyword evidence="14" id="KW-0406">Ion transport</keyword>
<dbReference type="EMBL" id="QBLH01002856">
    <property type="protein sequence ID" value="TGZ46534.1"/>
    <property type="molecule type" value="Genomic_DNA"/>
</dbReference>
<keyword evidence="20" id="KW-1185">Reference proteome</keyword>
<sequence length="268" mass="30637">MMDRLYKFCYPTAPKSNGESMPDGLYRPYFHGELVVEYHRRSIANRKPSANDIETQNHVKEVEEYVEPDTPFVWPTGGKLAKIWFCFVWPLKLILFVTIPDSRYKRWKNWYLLTFVMCIIWIAVASYLTSWMTTVLGDTIGIPDSVMGITFQAAGGNMPELVSIVILSRQNNGDMAMSNTLGANTLDILLCLGLPWLVKILMDQKDIVIVSDALRFSVLSIVVCVIAFYALVAYCKYFLNKKVGVICLIFYAIFLVFALLFELNVFYP</sequence>
<dbReference type="GO" id="GO:0015293">
    <property type="term" value="F:symporter activity"/>
    <property type="evidence" value="ECO:0007669"/>
    <property type="project" value="UniProtKB-KW"/>
</dbReference>
<feature type="transmembrane region" description="Helical" evidence="17">
    <location>
        <begin position="246"/>
        <end position="267"/>
    </location>
</feature>
<keyword evidence="11" id="KW-0630">Potassium</keyword>
<dbReference type="InterPro" id="IPR004481">
    <property type="entry name" value="K/Na/Ca-exchanger"/>
</dbReference>
<name>A0A4V3S9U9_9HYME</name>
<keyword evidence="16" id="KW-0739">Sodium transport</keyword>
<dbReference type="STRING" id="300112.A0A4V3S9U9"/>
<keyword evidence="8" id="KW-0732">Signal</keyword>
<dbReference type="PANTHER" id="PTHR10846">
    <property type="entry name" value="SODIUM/POTASSIUM/CALCIUM EXCHANGER"/>
    <property type="match status" value="1"/>
</dbReference>
<evidence type="ECO:0000256" key="4">
    <source>
        <dbReference type="ARBA" id="ARBA00022449"/>
    </source>
</evidence>
<keyword evidence="7 17" id="KW-0812">Transmembrane</keyword>
<evidence type="ECO:0000256" key="7">
    <source>
        <dbReference type="ARBA" id="ARBA00022692"/>
    </source>
</evidence>
<feature type="transmembrane region" description="Helical" evidence="17">
    <location>
        <begin position="110"/>
        <end position="129"/>
    </location>
</feature>
<evidence type="ECO:0000256" key="6">
    <source>
        <dbReference type="ARBA" id="ARBA00022568"/>
    </source>
</evidence>
<dbReference type="GO" id="GO:0006874">
    <property type="term" value="P:intracellular calcium ion homeostasis"/>
    <property type="evidence" value="ECO:0007669"/>
    <property type="project" value="TreeGrafter"/>
</dbReference>
<keyword evidence="5" id="KW-0633">Potassium transport</keyword>
<evidence type="ECO:0000256" key="8">
    <source>
        <dbReference type="ARBA" id="ARBA00022729"/>
    </source>
</evidence>
<dbReference type="GO" id="GO:0005886">
    <property type="term" value="C:plasma membrane"/>
    <property type="evidence" value="ECO:0007669"/>
    <property type="project" value="TreeGrafter"/>
</dbReference>
<reference evidence="19 20" key="1">
    <citation type="journal article" date="2019" name="Philos. Trans. R. Soc. Lond., B, Biol. Sci.">
        <title>Ant behaviour and brain gene expression of defending hosts depend on the ecological success of the intruding social parasite.</title>
        <authorList>
            <person name="Kaur R."/>
            <person name="Stoldt M."/>
            <person name="Jongepier E."/>
            <person name="Feldmeyer B."/>
            <person name="Menzel F."/>
            <person name="Bornberg-Bauer E."/>
            <person name="Foitzik S."/>
        </authorList>
    </citation>
    <scope>NUCLEOTIDE SEQUENCE [LARGE SCALE GENOMIC DNA]</scope>
    <source>
        <tissue evidence="19">Whole body</tissue>
    </source>
</reference>
<comment type="similarity">
    <text evidence="2">Belongs to the Ca(2+):cation antiporter (CaCA) (TC 2.A.19) family. SLC24A subfamily.</text>
</comment>